<dbReference type="EMBL" id="UINC01086163">
    <property type="protein sequence ID" value="SVC34372.1"/>
    <property type="molecule type" value="Genomic_DNA"/>
</dbReference>
<evidence type="ECO:0008006" key="4">
    <source>
        <dbReference type="Google" id="ProtNLM"/>
    </source>
</evidence>
<dbReference type="Gene3D" id="3.40.50.300">
    <property type="entry name" value="P-loop containing nucleotide triphosphate hydrolases"/>
    <property type="match status" value="1"/>
</dbReference>
<reference evidence="3" key="1">
    <citation type="submission" date="2018-05" db="EMBL/GenBank/DDBJ databases">
        <authorList>
            <person name="Lanie J.A."/>
            <person name="Ng W.-L."/>
            <person name="Kazmierczak K.M."/>
            <person name="Andrzejewski T.M."/>
            <person name="Davidsen T.M."/>
            <person name="Wayne K.J."/>
            <person name="Tettelin H."/>
            <person name="Glass J.I."/>
            <person name="Rusch D."/>
            <person name="Podicherti R."/>
            <person name="Tsui H.-C.T."/>
            <person name="Winkler M.E."/>
        </authorList>
    </citation>
    <scope>NUCLEOTIDE SEQUENCE</scope>
</reference>
<accession>A0A382LH12</accession>
<name>A0A382LH12_9ZZZZ</name>
<dbReference type="InterPro" id="IPR011669">
    <property type="entry name" value="DgcN-like"/>
</dbReference>
<feature type="domain" description="D-glutamate N-acetyltransferase-like C-terminal" evidence="1">
    <location>
        <begin position="146"/>
        <end position="209"/>
    </location>
</feature>
<dbReference type="Pfam" id="PF17396">
    <property type="entry name" value="DUF1611_N"/>
    <property type="match status" value="1"/>
</dbReference>
<dbReference type="PANTHER" id="PTHR40690">
    <property type="entry name" value="GLL3100 PROTEIN"/>
    <property type="match status" value="1"/>
</dbReference>
<gene>
    <name evidence="3" type="ORF">METZ01_LOCUS287226</name>
</gene>
<feature type="non-terminal residue" evidence="3">
    <location>
        <position position="209"/>
    </location>
</feature>
<evidence type="ECO:0000313" key="3">
    <source>
        <dbReference type="EMBL" id="SVC34372.1"/>
    </source>
</evidence>
<dbReference type="InterPro" id="IPR035402">
    <property type="entry name" value="DgcN-like_N"/>
</dbReference>
<dbReference type="Pfam" id="PF07755">
    <property type="entry name" value="DUF1611"/>
    <property type="match status" value="1"/>
</dbReference>
<dbReference type="Gene3D" id="3.40.50.720">
    <property type="entry name" value="NAD(P)-binding Rossmann-like Domain"/>
    <property type="match status" value="1"/>
</dbReference>
<dbReference type="AlphaFoldDB" id="A0A382LH12"/>
<dbReference type="InterPro" id="IPR035086">
    <property type="entry name" value="DgcN-like_C"/>
</dbReference>
<evidence type="ECO:0000259" key="1">
    <source>
        <dbReference type="Pfam" id="PF07755"/>
    </source>
</evidence>
<dbReference type="InterPro" id="IPR027417">
    <property type="entry name" value="P-loop_NTPase"/>
</dbReference>
<organism evidence="3">
    <name type="scientific">marine metagenome</name>
    <dbReference type="NCBI Taxonomy" id="408172"/>
    <lineage>
        <taxon>unclassified sequences</taxon>
        <taxon>metagenomes</taxon>
        <taxon>ecological metagenomes</taxon>
    </lineage>
</organism>
<protein>
    <recommendedName>
        <fullName evidence="4">DUF1611 domain-containing protein</fullName>
    </recommendedName>
</protein>
<feature type="domain" description="D-glutamate N-acetyltransferase-like N-terminal" evidence="2">
    <location>
        <begin position="43"/>
        <end position="135"/>
    </location>
</feature>
<proteinExistence type="predicted"/>
<evidence type="ECO:0000259" key="2">
    <source>
        <dbReference type="Pfam" id="PF17396"/>
    </source>
</evidence>
<dbReference type="PANTHER" id="PTHR40690:SF1">
    <property type="entry name" value="DUF1611 DOMAIN-CONTAINING PROTEIN"/>
    <property type="match status" value="1"/>
</dbReference>
<sequence length="209" mass="22823">MSKSKKKIVVLCHGAFNYIKNKTGNMLIRYRTDEVVAILDKTKVGITSEDELGYGGSIPVLENFKATANLSPDTLVIGNASQGGFISDEYRTEVLNAIEAGCDIVSGMHQFITDDNEFVKAAEKNNITLTDLRRPPEPPNFPKASWHERKIPVLLIVGTDCDTGKMTTAWEVSERMKSKGRKVEFIGTGQTGILLSGSGVPIDAVKADF</sequence>
<dbReference type="SUPFAM" id="SSF52540">
    <property type="entry name" value="P-loop containing nucleoside triphosphate hydrolases"/>
    <property type="match status" value="1"/>
</dbReference>